<proteinExistence type="predicted"/>
<evidence type="ECO:0000259" key="1">
    <source>
        <dbReference type="Pfam" id="PF14033"/>
    </source>
</evidence>
<evidence type="ECO:0000313" key="2">
    <source>
        <dbReference type="EMBL" id="OHF03068.1"/>
    </source>
</evidence>
<dbReference type="STRING" id="1209926.A0A1G4BP36"/>
<protein>
    <recommendedName>
        <fullName evidence="1">DUF4246 domain-containing protein</fullName>
    </recommendedName>
</protein>
<dbReference type="Proteomes" id="UP000176998">
    <property type="component" value="Unassembled WGS sequence"/>
</dbReference>
<dbReference type="Pfam" id="PF14033">
    <property type="entry name" value="DUF4246"/>
    <property type="match status" value="2"/>
</dbReference>
<dbReference type="InterPro" id="IPR025340">
    <property type="entry name" value="DUF4246"/>
</dbReference>
<feature type="domain" description="DUF4246" evidence="1">
    <location>
        <begin position="64"/>
        <end position="107"/>
    </location>
</feature>
<sequence>MTHQGQLNENICANSLFYYESVNITESQLAFRAPGNREKLGQRLNYQQYGYGSIEKFFAIRSGRRVQSFRSEDLTKLGYNKIAAMFSVAPVTSVMSTTNVPPQKKHRFTSQVQDQATIEVVEIMILSLDDEAKKLREELMAEKTVLSKTVDNELRQVTWSSCEH</sequence>
<dbReference type="OrthoDB" id="415532at2759"/>
<dbReference type="PANTHER" id="PTHR33119:SF1">
    <property type="entry name" value="FE2OG DIOXYGENASE DOMAIN-CONTAINING PROTEIN"/>
    <property type="match status" value="1"/>
</dbReference>
<keyword evidence="3" id="KW-1185">Reference proteome</keyword>
<name>A0A1G4BP36_9PEZI</name>
<organism evidence="2 3">
    <name type="scientific">Colletotrichum orchidophilum</name>
    <dbReference type="NCBI Taxonomy" id="1209926"/>
    <lineage>
        <taxon>Eukaryota</taxon>
        <taxon>Fungi</taxon>
        <taxon>Dikarya</taxon>
        <taxon>Ascomycota</taxon>
        <taxon>Pezizomycotina</taxon>
        <taxon>Sordariomycetes</taxon>
        <taxon>Hypocreomycetidae</taxon>
        <taxon>Glomerellales</taxon>
        <taxon>Glomerellaceae</taxon>
        <taxon>Colletotrichum</taxon>
    </lineage>
</organism>
<feature type="domain" description="DUF4246" evidence="1">
    <location>
        <begin position="4"/>
        <end position="62"/>
    </location>
</feature>
<accession>A0A1G4BP36</accession>
<evidence type="ECO:0000313" key="3">
    <source>
        <dbReference type="Proteomes" id="UP000176998"/>
    </source>
</evidence>
<dbReference type="GeneID" id="34554617"/>
<gene>
    <name evidence="2" type="ORF">CORC01_01452</name>
</gene>
<dbReference type="RefSeq" id="XP_022480206.1">
    <property type="nucleotide sequence ID" value="XM_022613107.1"/>
</dbReference>
<dbReference type="PANTHER" id="PTHR33119">
    <property type="entry name" value="IFI3P"/>
    <property type="match status" value="1"/>
</dbReference>
<dbReference type="InterPro" id="IPR049192">
    <property type="entry name" value="DUF4246_C"/>
</dbReference>
<comment type="caution">
    <text evidence="2">The sequence shown here is derived from an EMBL/GenBank/DDBJ whole genome shotgun (WGS) entry which is preliminary data.</text>
</comment>
<dbReference type="EMBL" id="MJBS01000008">
    <property type="protein sequence ID" value="OHF03068.1"/>
    <property type="molecule type" value="Genomic_DNA"/>
</dbReference>
<dbReference type="AlphaFoldDB" id="A0A1G4BP36"/>
<reference evidence="2 3" key="1">
    <citation type="submission" date="2016-09" db="EMBL/GenBank/DDBJ databases">
        <authorList>
            <person name="Capua I."/>
            <person name="De Benedictis P."/>
            <person name="Joannis T."/>
            <person name="Lombin L.H."/>
            <person name="Cattoli G."/>
        </authorList>
    </citation>
    <scope>NUCLEOTIDE SEQUENCE [LARGE SCALE GENOMIC DNA]</scope>
    <source>
        <strain evidence="2 3">IMI 309357</strain>
    </source>
</reference>